<protein>
    <submittedName>
        <fullName evidence="3">Uncharacterized protein</fullName>
    </submittedName>
</protein>
<feature type="compositionally biased region" description="Polar residues" evidence="2">
    <location>
        <begin position="23"/>
        <end position="33"/>
    </location>
</feature>
<name>A0A4Z1EYV6_9HELO</name>
<evidence type="ECO:0000313" key="4">
    <source>
        <dbReference type="Proteomes" id="UP000297777"/>
    </source>
</evidence>
<gene>
    <name evidence="3" type="ORF">BTUL_0018g00130</name>
</gene>
<dbReference type="EMBL" id="PQXH01000018">
    <property type="protein sequence ID" value="TGO17346.1"/>
    <property type="molecule type" value="Genomic_DNA"/>
</dbReference>
<feature type="coiled-coil region" evidence="1">
    <location>
        <begin position="192"/>
        <end position="226"/>
    </location>
</feature>
<feature type="region of interest" description="Disordered" evidence="2">
    <location>
        <begin position="280"/>
        <end position="313"/>
    </location>
</feature>
<evidence type="ECO:0000256" key="1">
    <source>
        <dbReference type="SAM" id="Coils"/>
    </source>
</evidence>
<dbReference type="Proteomes" id="UP000297777">
    <property type="component" value="Unassembled WGS sequence"/>
</dbReference>
<feature type="region of interest" description="Disordered" evidence="2">
    <location>
        <begin position="1"/>
        <end position="39"/>
    </location>
</feature>
<keyword evidence="4" id="KW-1185">Reference proteome</keyword>
<accession>A0A4Z1EYV6</accession>
<dbReference type="AlphaFoldDB" id="A0A4Z1EYV6"/>
<feature type="region of interest" description="Disordered" evidence="2">
    <location>
        <begin position="113"/>
        <end position="174"/>
    </location>
</feature>
<comment type="caution">
    <text evidence="3">The sequence shown here is derived from an EMBL/GenBank/DDBJ whole genome shotgun (WGS) entry which is preliminary data.</text>
</comment>
<feature type="compositionally biased region" description="Low complexity" evidence="2">
    <location>
        <begin position="147"/>
        <end position="165"/>
    </location>
</feature>
<organism evidence="3 4">
    <name type="scientific">Botrytis tulipae</name>
    <dbReference type="NCBI Taxonomy" id="87230"/>
    <lineage>
        <taxon>Eukaryota</taxon>
        <taxon>Fungi</taxon>
        <taxon>Dikarya</taxon>
        <taxon>Ascomycota</taxon>
        <taxon>Pezizomycotina</taxon>
        <taxon>Leotiomycetes</taxon>
        <taxon>Helotiales</taxon>
        <taxon>Sclerotiniaceae</taxon>
        <taxon>Botrytis</taxon>
    </lineage>
</organism>
<keyword evidence="1" id="KW-0175">Coiled coil</keyword>
<evidence type="ECO:0000313" key="3">
    <source>
        <dbReference type="EMBL" id="TGO17346.1"/>
    </source>
</evidence>
<proteinExistence type="predicted"/>
<reference evidence="3 4" key="1">
    <citation type="submission" date="2017-12" db="EMBL/GenBank/DDBJ databases">
        <title>Comparative genomics of Botrytis spp.</title>
        <authorList>
            <person name="Valero-Jimenez C.A."/>
            <person name="Tapia P."/>
            <person name="Veloso J."/>
            <person name="Silva-Moreno E."/>
            <person name="Staats M."/>
            <person name="Valdes J.H."/>
            <person name="Van Kan J.A.L."/>
        </authorList>
    </citation>
    <scope>NUCLEOTIDE SEQUENCE [LARGE SCALE GENOMIC DNA]</scope>
    <source>
        <strain evidence="3 4">Bt9001</strain>
    </source>
</reference>
<evidence type="ECO:0000256" key="2">
    <source>
        <dbReference type="SAM" id="MobiDB-lite"/>
    </source>
</evidence>
<sequence>MTETPRMDGNKSPVPSAFHTRSDSPPDQINDNGSHSDKKEEPDLLVHKLPHKLDNFNVYLYQVPPSLAHVLPAILSRTPVQSLRPDGVIEVVVTELKSDDQFLVQMSSCIEERNTEPESFNGENLGSSENSPIRGRSRTPKMLNMGSYAKSRASVSSSEHSASQSIELKSRGSSLLSGEDHLERTDFTFVDMTRLNETILDQSATIKNLEKNNRDLLEERVSCDAREGILQNRIWTLQKEVAALRAQLKVDSIGAPDSSPNIGQSSAYKRTYVDAFGVSQNQSRRKTRVNNEQSVDDDLALEIIGETPSNPDS</sequence>
<feature type="compositionally biased region" description="Polar residues" evidence="2">
    <location>
        <begin position="117"/>
        <end position="131"/>
    </location>
</feature>